<reference evidence="3 4" key="2">
    <citation type="submission" date="2018-11" db="EMBL/GenBank/DDBJ databases">
        <authorList>
            <consortium name="Pathogen Informatics"/>
        </authorList>
    </citation>
    <scope>NUCLEOTIDE SEQUENCE [LARGE SCALE GENOMIC DNA]</scope>
</reference>
<feature type="domain" description="Cadherin" evidence="2">
    <location>
        <begin position="18"/>
        <end position="100"/>
    </location>
</feature>
<name>A0A0M3JBU4_ANISI</name>
<dbReference type="GO" id="GO:0016020">
    <property type="term" value="C:membrane"/>
    <property type="evidence" value="ECO:0007669"/>
    <property type="project" value="InterPro"/>
</dbReference>
<organism evidence="5">
    <name type="scientific">Anisakis simplex</name>
    <name type="common">Herring worm</name>
    <dbReference type="NCBI Taxonomy" id="6269"/>
    <lineage>
        <taxon>Eukaryota</taxon>
        <taxon>Metazoa</taxon>
        <taxon>Ecdysozoa</taxon>
        <taxon>Nematoda</taxon>
        <taxon>Chromadorea</taxon>
        <taxon>Rhabditida</taxon>
        <taxon>Spirurina</taxon>
        <taxon>Ascaridomorpha</taxon>
        <taxon>Ascaridoidea</taxon>
        <taxon>Anisakidae</taxon>
        <taxon>Anisakis</taxon>
        <taxon>Anisakis simplex complex</taxon>
    </lineage>
</organism>
<evidence type="ECO:0000259" key="2">
    <source>
        <dbReference type="PROSITE" id="PS50268"/>
    </source>
</evidence>
<protein>
    <submittedName>
        <fullName evidence="5">Cadherin domain-containing protein</fullName>
    </submittedName>
</protein>
<dbReference type="Proteomes" id="UP000267096">
    <property type="component" value="Unassembled WGS sequence"/>
</dbReference>
<dbReference type="EMBL" id="UYRR01009029">
    <property type="protein sequence ID" value="VDK24659.1"/>
    <property type="molecule type" value="Genomic_DNA"/>
</dbReference>
<sequence>MIPFRFLQTSELCFLPCKDTVTSVVDGHRFVYSVIDGDETLIDLDRHSGVILLARTIADEDIRMHQKHLNISVSDGVFTAYSQLIIEIVASTSRRALPRFEQAQYSASVSENGKIGAPIIRIRAREGIPPLKYSFGGNNDLRTWPVAIDKESGKVTSRWVD</sequence>
<evidence type="ECO:0000256" key="1">
    <source>
        <dbReference type="PROSITE-ProRule" id="PRU00043"/>
    </source>
</evidence>
<dbReference type="WBParaSite" id="ASIM_0000507201-mRNA-1">
    <property type="protein sequence ID" value="ASIM_0000507201-mRNA-1"/>
    <property type="gene ID" value="ASIM_0000507201"/>
</dbReference>
<keyword evidence="4" id="KW-1185">Reference proteome</keyword>
<dbReference type="Gene3D" id="2.60.40.60">
    <property type="entry name" value="Cadherins"/>
    <property type="match status" value="1"/>
</dbReference>
<dbReference type="PROSITE" id="PS50268">
    <property type="entry name" value="CADHERIN_2"/>
    <property type="match status" value="1"/>
</dbReference>
<evidence type="ECO:0000313" key="4">
    <source>
        <dbReference type="Proteomes" id="UP000267096"/>
    </source>
</evidence>
<reference evidence="5" key="1">
    <citation type="submission" date="2017-02" db="UniProtKB">
        <authorList>
            <consortium name="WormBaseParasite"/>
        </authorList>
    </citation>
    <scope>IDENTIFICATION</scope>
</reference>
<dbReference type="SUPFAM" id="SSF49313">
    <property type="entry name" value="Cadherin-like"/>
    <property type="match status" value="2"/>
</dbReference>
<dbReference type="AlphaFoldDB" id="A0A0M3JBU4"/>
<accession>A0A0M3JBU4</accession>
<dbReference type="InterPro" id="IPR002126">
    <property type="entry name" value="Cadherin-like_dom"/>
</dbReference>
<evidence type="ECO:0000313" key="5">
    <source>
        <dbReference type="WBParaSite" id="ASIM_0000507201-mRNA-1"/>
    </source>
</evidence>
<dbReference type="GO" id="GO:0007156">
    <property type="term" value="P:homophilic cell adhesion via plasma membrane adhesion molecules"/>
    <property type="evidence" value="ECO:0007669"/>
    <property type="project" value="InterPro"/>
</dbReference>
<gene>
    <name evidence="3" type="ORF">ASIM_LOCUS4876</name>
</gene>
<dbReference type="OrthoDB" id="5855789at2759"/>
<evidence type="ECO:0000313" key="3">
    <source>
        <dbReference type="EMBL" id="VDK24659.1"/>
    </source>
</evidence>
<keyword evidence="1" id="KW-0106">Calcium</keyword>
<dbReference type="GO" id="GO:0005509">
    <property type="term" value="F:calcium ion binding"/>
    <property type="evidence" value="ECO:0007669"/>
    <property type="project" value="UniProtKB-UniRule"/>
</dbReference>
<proteinExistence type="predicted"/>
<dbReference type="InterPro" id="IPR015919">
    <property type="entry name" value="Cadherin-like_sf"/>
</dbReference>